<proteinExistence type="predicted"/>
<accession>A0A3B1BMD0</accession>
<gene>
    <name evidence="2" type="ORF">MNBD_GAMMA24-2100</name>
</gene>
<sequence length="297" mass="33845">MLSFKISSLRLKVCLLIGSLFVSACFSGIYADEIPAPAKTQRETLNKLNLLGYILLKSKREKEVRASGNNKAIAILEMARKHYETAKILLKKGEIDASNNEIQKSLQNISVSFRMVVDTERAVELAREQYALLKSRVKNFRQLFRQLPADKTKGLLDFEKLDGRVKEAESIYAKNQPERALAPLLEAADMLERALSAARKNETVVYALEFSSLDEEYKYELERNENYILLTNMILNADSSENSKKLPLIRMLLNKNQQLRHEAEKQFERKAVKEAIILLEKGNKTLVRALRLSGLAL</sequence>
<organism evidence="2">
    <name type="scientific">hydrothermal vent metagenome</name>
    <dbReference type="NCBI Taxonomy" id="652676"/>
    <lineage>
        <taxon>unclassified sequences</taxon>
        <taxon>metagenomes</taxon>
        <taxon>ecological metagenomes</taxon>
    </lineage>
</organism>
<reference evidence="2" key="1">
    <citation type="submission" date="2018-06" db="EMBL/GenBank/DDBJ databases">
        <authorList>
            <person name="Zhirakovskaya E."/>
        </authorList>
    </citation>
    <scope>NUCLEOTIDE SEQUENCE</scope>
</reference>
<evidence type="ECO:0000256" key="1">
    <source>
        <dbReference type="SAM" id="Coils"/>
    </source>
</evidence>
<dbReference type="EMBL" id="UOFZ01000113">
    <property type="protein sequence ID" value="VAX13363.1"/>
    <property type="molecule type" value="Genomic_DNA"/>
</dbReference>
<evidence type="ECO:0000313" key="2">
    <source>
        <dbReference type="EMBL" id="VAX13363.1"/>
    </source>
</evidence>
<evidence type="ECO:0008006" key="3">
    <source>
        <dbReference type="Google" id="ProtNLM"/>
    </source>
</evidence>
<protein>
    <recommendedName>
        <fullName evidence="3">YfdX protein</fullName>
    </recommendedName>
</protein>
<name>A0A3B1BMD0_9ZZZZ</name>
<feature type="coiled-coil region" evidence="1">
    <location>
        <begin position="116"/>
        <end position="143"/>
    </location>
</feature>
<keyword evidence="1" id="KW-0175">Coiled coil</keyword>
<dbReference type="PROSITE" id="PS51257">
    <property type="entry name" value="PROKAR_LIPOPROTEIN"/>
    <property type="match status" value="1"/>
</dbReference>
<dbReference type="AlphaFoldDB" id="A0A3B1BMD0"/>